<gene>
    <name evidence="3" type="ORF">P0Y55_12110</name>
</gene>
<dbReference type="InterPro" id="IPR003611">
    <property type="entry name" value="NUMOD3"/>
</dbReference>
<organism evidence="3 4">
    <name type="scientific">Candidatus Cohnella colombiensis</name>
    <dbReference type="NCBI Taxonomy" id="3121368"/>
    <lineage>
        <taxon>Bacteria</taxon>
        <taxon>Bacillati</taxon>
        <taxon>Bacillota</taxon>
        <taxon>Bacilli</taxon>
        <taxon>Bacillales</taxon>
        <taxon>Paenibacillaceae</taxon>
        <taxon>Cohnella</taxon>
    </lineage>
</organism>
<evidence type="ECO:0000256" key="1">
    <source>
        <dbReference type="ARBA" id="ARBA00010045"/>
    </source>
</evidence>
<dbReference type="GO" id="GO:0004519">
    <property type="term" value="F:endonuclease activity"/>
    <property type="evidence" value="ECO:0007669"/>
    <property type="project" value="InterPro"/>
</dbReference>
<dbReference type="Pfam" id="PF01541">
    <property type="entry name" value="GIY-YIG"/>
    <property type="match status" value="1"/>
</dbReference>
<comment type="similarity">
    <text evidence="1">To endonucleases of group I introns of fungi and phage.</text>
</comment>
<sequence>MKIGIYKITNLINGKVYIGQTVNYNKRIKTHISKLRTNTHHNEHLQRAWDLYGEENFSVEPITECSIADLDKLEIAAMKEYDSVNSGYNLINGGQKFRTFSPELRKKMSNSLKGRKFSDIHKRRISASQKGKVINPESIAKSKATNKMNRANAGDKNPNAMISDKMAEQIILDLHDNLPVSFLVLKYSASQDTVYNLMYNKTYTNILPEIREGIKKRVQANAEKNALLVVQMYNSGVSQNKISQELNISRNTIRRLLKTSGLDTKIHINQYANTEVTNQIANG</sequence>
<dbReference type="PROSITE" id="PS50164">
    <property type="entry name" value="GIY_YIG"/>
    <property type="match status" value="1"/>
</dbReference>
<evidence type="ECO:0000313" key="4">
    <source>
        <dbReference type="Proteomes" id="UP001178662"/>
    </source>
</evidence>
<dbReference type="SUPFAM" id="SSF82771">
    <property type="entry name" value="GIY-YIG endonuclease"/>
    <property type="match status" value="1"/>
</dbReference>
<dbReference type="Proteomes" id="UP001178662">
    <property type="component" value="Chromosome"/>
</dbReference>
<dbReference type="CDD" id="cd10437">
    <property type="entry name" value="GIY-YIG_HE_I-TevI_like"/>
    <property type="match status" value="1"/>
</dbReference>
<dbReference type="InterPro" id="IPR006350">
    <property type="entry name" value="Intron_endoG1"/>
</dbReference>
<dbReference type="EMBL" id="CP119317">
    <property type="protein sequence ID" value="WEK53329.1"/>
    <property type="molecule type" value="Genomic_DNA"/>
</dbReference>
<accession>A0AA95EUT0</accession>
<dbReference type="NCBIfam" id="TIGR01453">
    <property type="entry name" value="grpIintron_endo"/>
    <property type="match status" value="1"/>
</dbReference>
<proteinExistence type="predicted"/>
<dbReference type="InterPro" id="IPR035901">
    <property type="entry name" value="GIY-YIG_endonuc_sf"/>
</dbReference>
<evidence type="ECO:0000259" key="2">
    <source>
        <dbReference type="PROSITE" id="PS50164"/>
    </source>
</evidence>
<name>A0AA95EUT0_9BACL</name>
<dbReference type="Gene3D" id="3.40.1440.10">
    <property type="entry name" value="GIY-YIG endonuclease"/>
    <property type="match status" value="1"/>
</dbReference>
<feature type="domain" description="GIY-YIG" evidence="2">
    <location>
        <begin position="1"/>
        <end position="90"/>
    </location>
</feature>
<dbReference type="AlphaFoldDB" id="A0AA95EUT0"/>
<protein>
    <submittedName>
        <fullName evidence="3">GIY-YIG nuclease family protein</fullName>
    </submittedName>
</protein>
<dbReference type="GO" id="GO:0003677">
    <property type="term" value="F:DNA binding"/>
    <property type="evidence" value="ECO:0007669"/>
    <property type="project" value="InterPro"/>
</dbReference>
<dbReference type="Gene3D" id="1.10.10.60">
    <property type="entry name" value="Homeodomain-like"/>
    <property type="match status" value="1"/>
</dbReference>
<dbReference type="Pfam" id="PF07460">
    <property type="entry name" value="NUMOD3"/>
    <property type="match status" value="1"/>
</dbReference>
<keyword evidence="4" id="KW-1185">Reference proteome</keyword>
<dbReference type="InterPro" id="IPR000305">
    <property type="entry name" value="GIY-YIG_endonuc"/>
</dbReference>
<dbReference type="SMART" id="SM00465">
    <property type="entry name" value="GIYc"/>
    <property type="match status" value="1"/>
</dbReference>
<evidence type="ECO:0000313" key="3">
    <source>
        <dbReference type="EMBL" id="WEK53329.1"/>
    </source>
</evidence>
<reference evidence="3" key="1">
    <citation type="submission" date="2023-03" db="EMBL/GenBank/DDBJ databases">
        <title>Andean soil-derived lignocellulolytic bacterial consortium as a source of novel taxa and putative plastic-active enzymes.</title>
        <authorList>
            <person name="Diaz-Garcia L."/>
            <person name="Chuvochina M."/>
            <person name="Feuerriegel G."/>
            <person name="Bunk B."/>
            <person name="Sproer C."/>
            <person name="Streit W.R."/>
            <person name="Rodriguez L.M."/>
            <person name="Overmann J."/>
            <person name="Jimenez D.J."/>
        </authorList>
    </citation>
    <scope>NUCLEOTIDE SEQUENCE</scope>
    <source>
        <strain evidence="3">MAG 2441</strain>
    </source>
</reference>